<accession>A0A7J9BDM9</accession>
<protein>
    <recommendedName>
        <fullName evidence="4">RNase H type-1 domain-containing protein</fullName>
    </recommendedName>
</protein>
<feature type="region of interest" description="Disordered" evidence="1">
    <location>
        <begin position="77"/>
        <end position="96"/>
    </location>
</feature>
<evidence type="ECO:0000313" key="3">
    <source>
        <dbReference type="Proteomes" id="UP000593579"/>
    </source>
</evidence>
<sequence>RSEEDKSTISALTKECKERVSRFEATDFGYVPRQANEATHGLAKEGRRYESSMYWIEEAPVRVEELEVGKDLLLFSTDGDSEMRGGEKAGEFYPQF</sequence>
<dbReference type="OrthoDB" id="1002400at2759"/>
<name>A0A7J9BDM9_GOSGO</name>
<evidence type="ECO:0000256" key="1">
    <source>
        <dbReference type="SAM" id="MobiDB-lite"/>
    </source>
</evidence>
<feature type="non-terminal residue" evidence="2">
    <location>
        <position position="1"/>
    </location>
</feature>
<dbReference type="AlphaFoldDB" id="A0A7J9BDM9"/>
<organism evidence="2 3">
    <name type="scientific">Gossypium gossypioides</name>
    <name type="common">Mexican cotton</name>
    <name type="synonym">Selera gossypioides</name>
    <dbReference type="NCBI Taxonomy" id="34282"/>
    <lineage>
        <taxon>Eukaryota</taxon>
        <taxon>Viridiplantae</taxon>
        <taxon>Streptophyta</taxon>
        <taxon>Embryophyta</taxon>
        <taxon>Tracheophyta</taxon>
        <taxon>Spermatophyta</taxon>
        <taxon>Magnoliopsida</taxon>
        <taxon>eudicotyledons</taxon>
        <taxon>Gunneridae</taxon>
        <taxon>Pentapetalae</taxon>
        <taxon>rosids</taxon>
        <taxon>malvids</taxon>
        <taxon>Malvales</taxon>
        <taxon>Malvaceae</taxon>
        <taxon>Malvoideae</taxon>
        <taxon>Gossypium</taxon>
    </lineage>
</organism>
<evidence type="ECO:0000313" key="2">
    <source>
        <dbReference type="EMBL" id="MBA0734437.1"/>
    </source>
</evidence>
<proteinExistence type="predicted"/>
<evidence type="ECO:0008006" key="4">
    <source>
        <dbReference type="Google" id="ProtNLM"/>
    </source>
</evidence>
<reference evidence="2 3" key="1">
    <citation type="journal article" date="2019" name="Genome Biol. Evol.">
        <title>Insights into the evolution of the New World diploid cottons (Gossypium, subgenus Houzingenia) based on genome sequencing.</title>
        <authorList>
            <person name="Grover C.E."/>
            <person name="Arick M.A. 2nd"/>
            <person name="Thrash A."/>
            <person name="Conover J.L."/>
            <person name="Sanders W.S."/>
            <person name="Peterson D.G."/>
            <person name="Frelichowski J.E."/>
            <person name="Scheffler J.A."/>
            <person name="Scheffler B.E."/>
            <person name="Wendel J.F."/>
        </authorList>
    </citation>
    <scope>NUCLEOTIDE SEQUENCE [LARGE SCALE GENOMIC DNA]</scope>
    <source>
        <strain evidence="2">5</strain>
        <tissue evidence="2">Leaf</tissue>
    </source>
</reference>
<gene>
    <name evidence="2" type="ORF">Gogos_018342</name>
</gene>
<dbReference type="EMBL" id="JABEZY010000002">
    <property type="protein sequence ID" value="MBA0734437.1"/>
    <property type="molecule type" value="Genomic_DNA"/>
</dbReference>
<keyword evidence="3" id="KW-1185">Reference proteome</keyword>
<comment type="caution">
    <text evidence="2">The sequence shown here is derived from an EMBL/GenBank/DDBJ whole genome shotgun (WGS) entry which is preliminary data.</text>
</comment>
<feature type="non-terminal residue" evidence="2">
    <location>
        <position position="96"/>
    </location>
</feature>
<feature type="compositionally biased region" description="Basic and acidic residues" evidence="1">
    <location>
        <begin position="81"/>
        <end position="90"/>
    </location>
</feature>
<dbReference type="Proteomes" id="UP000593579">
    <property type="component" value="Unassembled WGS sequence"/>
</dbReference>